<name>A0A255DZP1_9MYCO</name>
<organism evidence="1 2">
    <name type="scientific">Mycolicibacterium sphagni</name>
    <dbReference type="NCBI Taxonomy" id="1786"/>
    <lineage>
        <taxon>Bacteria</taxon>
        <taxon>Bacillati</taxon>
        <taxon>Actinomycetota</taxon>
        <taxon>Actinomycetes</taxon>
        <taxon>Mycobacteriales</taxon>
        <taxon>Mycobacteriaceae</taxon>
        <taxon>Mycolicibacterium</taxon>
    </lineage>
</organism>
<accession>A0A255DZP1</accession>
<proteinExistence type="predicted"/>
<dbReference type="Proteomes" id="UP000216063">
    <property type="component" value="Unassembled WGS sequence"/>
</dbReference>
<dbReference type="EMBL" id="NOZR01000001">
    <property type="protein sequence ID" value="OYN82755.1"/>
    <property type="molecule type" value="Genomic_DNA"/>
</dbReference>
<dbReference type="AlphaFoldDB" id="A0A255DZP1"/>
<reference evidence="1 2" key="1">
    <citation type="submission" date="2017-07" db="EMBL/GenBank/DDBJ databases">
        <title>The new phylogeny of genus Mycobacterium.</title>
        <authorList>
            <person name="Tortoli E."/>
            <person name="Trovato A."/>
            <person name="Cirillo D.M."/>
        </authorList>
    </citation>
    <scope>NUCLEOTIDE SEQUENCE [LARGE SCALE GENOMIC DNA]</scope>
    <source>
        <strain evidence="1 2">ATCC 33027</strain>
    </source>
</reference>
<comment type="caution">
    <text evidence="1">The sequence shown here is derived from an EMBL/GenBank/DDBJ whole genome shotgun (WGS) entry which is preliminary data.</text>
</comment>
<sequence length="85" mass="9945">MIRMSDDYKMRIEDQGAFRWLRRCWEELSTAAFATSEAWGPDEPVKLSQADCQDLLDAMHGVQMAWMHWRRFVPEGTNPPPSIDM</sequence>
<keyword evidence="2" id="KW-1185">Reference proteome</keyword>
<evidence type="ECO:0000313" key="1">
    <source>
        <dbReference type="EMBL" id="OYN82755.1"/>
    </source>
</evidence>
<gene>
    <name evidence="1" type="ORF">CG716_00635</name>
</gene>
<evidence type="ECO:0000313" key="2">
    <source>
        <dbReference type="Proteomes" id="UP000216063"/>
    </source>
</evidence>
<protein>
    <submittedName>
        <fullName evidence="1">Uncharacterized protein</fullName>
    </submittedName>
</protein>